<sequence length="315" mass="33851">MNAAIRSTCLGILSIAFAVPAAAQSVRSTIANARLGPGYAQLLNLAATPDISEAHYELTGGDTRPTIDVLRVPFESRWRALSGDSDLYWRIAAGYLEVKDDFPVDAPPGDAGGISSKWSAYSLSGGLVAKIRLAGGFTLEPALDLSAAELDNRTRYSGAATSLQPLLDRILFNWRTNASLVTPNLGLEWKLATPARTVKVRGHLAWSWISSFDESDPVLKFHETAGVYSIRAEHVAPTGMQLAERALHWVVFGGYAGFFGDNRKALGFNSIAQAGAGVEAPLSITRLDSTRVRLGASYLFGSDVKGWTVSLGFEY</sequence>
<protein>
    <submittedName>
        <fullName evidence="2">Uncharacterized protein</fullName>
    </submittedName>
</protein>
<gene>
    <name evidence="2" type="ORF">UC35_13635</name>
</gene>
<evidence type="ECO:0000256" key="1">
    <source>
        <dbReference type="SAM" id="SignalP"/>
    </source>
</evidence>
<evidence type="ECO:0000313" key="2">
    <source>
        <dbReference type="EMBL" id="AMO23717.1"/>
    </source>
</evidence>
<reference evidence="2 3" key="1">
    <citation type="journal article" date="2014" name="Int. J. Syst. Evol. Microbiol.">
        <title>Ramlibacter solisilvae sp. nov., isolated from forest soil, and emended description of the genus Ramlibacter.</title>
        <authorList>
            <person name="Lee H.J."/>
            <person name="Lee S.H."/>
            <person name="Lee S.S."/>
            <person name="Lee J.S."/>
            <person name="Kim Y."/>
            <person name="Kim S.C."/>
            <person name="Jeon C.O."/>
        </authorList>
    </citation>
    <scope>NUCLEOTIDE SEQUENCE [LARGE SCALE GENOMIC DNA]</scope>
    <source>
        <strain evidence="2 3">5-10</strain>
    </source>
</reference>
<dbReference type="AlphaFoldDB" id="A0A127JUN2"/>
<organism evidence="2 3">
    <name type="scientific">Ramlibacter tataouinensis</name>
    <dbReference type="NCBI Taxonomy" id="94132"/>
    <lineage>
        <taxon>Bacteria</taxon>
        <taxon>Pseudomonadati</taxon>
        <taxon>Pseudomonadota</taxon>
        <taxon>Betaproteobacteria</taxon>
        <taxon>Burkholderiales</taxon>
        <taxon>Comamonadaceae</taxon>
        <taxon>Ramlibacter</taxon>
    </lineage>
</organism>
<keyword evidence="3" id="KW-1185">Reference proteome</keyword>
<evidence type="ECO:0000313" key="3">
    <source>
        <dbReference type="Proteomes" id="UP000070433"/>
    </source>
</evidence>
<dbReference type="OrthoDB" id="8994199at2"/>
<dbReference type="InterPro" id="IPR036709">
    <property type="entry name" value="Autotransporte_beta_dom_sf"/>
</dbReference>
<dbReference type="Proteomes" id="UP000070433">
    <property type="component" value="Chromosome"/>
</dbReference>
<feature type="chain" id="PRO_5007449713" evidence="1">
    <location>
        <begin position="24"/>
        <end position="315"/>
    </location>
</feature>
<dbReference type="SUPFAM" id="SSF103515">
    <property type="entry name" value="Autotransporter"/>
    <property type="match status" value="1"/>
</dbReference>
<dbReference type="EMBL" id="CP010951">
    <property type="protein sequence ID" value="AMO23717.1"/>
    <property type="molecule type" value="Genomic_DNA"/>
</dbReference>
<accession>A0A127JUN2</accession>
<proteinExistence type="predicted"/>
<feature type="signal peptide" evidence="1">
    <location>
        <begin position="1"/>
        <end position="23"/>
    </location>
</feature>
<name>A0A127JUN2_9BURK</name>
<dbReference type="RefSeq" id="WP_061500575.1">
    <property type="nucleotide sequence ID" value="NZ_CP010951.1"/>
</dbReference>
<keyword evidence="1" id="KW-0732">Signal</keyword>